<dbReference type="EMBL" id="JBHSIS010000024">
    <property type="protein sequence ID" value="MFC4858805.1"/>
    <property type="molecule type" value="Genomic_DNA"/>
</dbReference>
<name>A0ABV9SEG3_9PSEU</name>
<dbReference type="RefSeq" id="WP_378061480.1">
    <property type="nucleotide sequence ID" value="NZ_JBHSIS010000024.1"/>
</dbReference>
<comment type="caution">
    <text evidence="1">The sequence shown here is derived from an EMBL/GenBank/DDBJ whole genome shotgun (WGS) entry which is preliminary data.</text>
</comment>
<protein>
    <recommendedName>
        <fullName evidence="3">Excreted virulence factor EspC (Type VII ESX diderm)</fullName>
    </recommendedName>
</protein>
<evidence type="ECO:0000313" key="2">
    <source>
        <dbReference type="Proteomes" id="UP001595859"/>
    </source>
</evidence>
<proteinExistence type="predicted"/>
<evidence type="ECO:0008006" key="3">
    <source>
        <dbReference type="Google" id="ProtNLM"/>
    </source>
</evidence>
<organism evidence="1 2">
    <name type="scientific">Actinophytocola glycyrrhizae</name>
    <dbReference type="NCBI Taxonomy" id="2044873"/>
    <lineage>
        <taxon>Bacteria</taxon>
        <taxon>Bacillati</taxon>
        <taxon>Actinomycetota</taxon>
        <taxon>Actinomycetes</taxon>
        <taxon>Pseudonocardiales</taxon>
        <taxon>Pseudonocardiaceae</taxon>
    </lineage>
</organism>
<accession>A0ABV9SEG3</accession>
<dbReference type="Proteomes" id="UP001595859">
    <property type="component" value="Unassembled WGS sequence"/>
</dbReference>
<evidence type="ECO:0000313" key="1">
    <source>
        <dbReference type="EMBL" id="MFC4858805.1"/>
    </source>
</evidence>
<sequence length="112" mass="10834">MAGAGDRAAMDPAAVGDALRALRTAGTEFVNGWSSANSRISGLDGQLGKGPLGQAFMAGYRPGAAEIAGSADRGCRIPGQYADAGEGCVGLYTGMDGDSAAGFGAAGGHGPA</sequence>
<reference evidence="2" key="1">
    <citation type="journal article" date="2019" name="Int. J. Syst. Evol. Microbiol.">
        <title>The Global Catalogue of Microorganisms (GCM) 10K type strain sequencing project: providing services to taxonomists for standard genome sequencing and annotation.</title>
        <authorList>
            <consortium name="The Broad Institute Genomics Platform"/>
            <consortium name="The Broad Institute Genome Sequencing Center for Infectious Disease"/>
            <person name="Wu L."/>
            <person name="Ma J."/>
        </authorList>
    </citation>
    <scope>NUCLEOTIDE SEQUENCE [LARGE SCALE GENOMIC DNA]</scope>
    <source>
        <strain evidence="2">ZS-22-S1</strain>
    </source>
</reference>
<keyword evidence="2" id="KW-1185">Reference proteome</keyword>
<gene>
    <name evidence="1" type="ORF">ACFPCV_35370</name>
</gene>